<comment type="caution">
    <text evidence="2">The sequence shown here is derived from an EMBL/GenBank/DDBJ whole genome shotgun (WGS) entry which is preliminary data.</text>
</comment>
<sequence length="224" mass="25825">MSPSINDDLLFEQQECLLKDDEWTSASADRVFQVTPPIYGVSDLVSRMRLYVMQLLESPIGKITEKTNEIRFVISAIRYDLREGMDVLTTKITDSGVSTVNISDKLMMIITIACCIIIVGDVLFNIFPYVDHMQGLSARSQKLIELLPVDENEKEMQMMPSMRTNYRKMDQMREHILDSGQDLIDAIKQHIERQQLVIAFQNIIKIKSKDINLNRSYWNNDGQT</sequence>
<keyword evidence="1" id="KW-0812">Transmembrane</keyword>
<dbReference type="AlphaFoldDB" id="A0A5J4VLE9"/>
<proteinExistence type="predicted"/>
<protein>
    <submittedName>
        <fullName evidence="2">Uncharacterized protein</fullName>
    </submittedName>
</protein>
<keyword evidence="1" id="KW-0472">Membrane</keyword>
<accession>A0A5J4VLE9</accession>
<evidence type="ECO:0000313" key="2">
    <source>
        <dbReference type="EMBL" id="KAA6383335.1"/>
    </source>
</evidence>
<evidence type="ECO:0000256" key="1">
    <source>
        <dbReference type="SAM" id="Phobius"/>
    </source>
</evidence>
<reference evidence="2 3" key="1">
    <citation type="submission" date="2019-03" db="EMBL/GenBank/DDBJ databases">
        <title>Single cell metagenomics reveals metabolic interactions within the superorganism composed of flagellate Streblomastix strix and complex community of Bacteroidetes bacteria on its surface.</title>
        <authorList>
            <person name="Treitli S.C."/>
            <person name="Kolisko M."/>
            <person name="Husnik F."/>
            <person name="Keeling P."/>
            <person name="Hampl V."/>
        </authorList>
    </citation>
    <scope>NUCLEOTIDE SEQUENCE [LARGE SCALE GENOMIC DNA]</scope>
    <source>
        <strain evidence="2">ST1C</strain>
    </source>
</reference>
<dbReference type="Proteomes" id="UP000324800">
    <property type="component" value="Unassembled WGS sequence"/>
</dbReference>
<name>A0A5J4VLE9_9EUKA</name>
<gene>
    <name evidence="2" type="ORF">EZS28_021137</name>
</gene>
<organism evidence="2 3">
    <name type="scientific">Streblomastix strix</name>
    <dbReference type="NCBI Taxonomy" id="222440"/>
    <lineage>
        <taxon>Eukaryota</taxon>
        <taxon>Metamonada</taxon>
        <taxon>Preaxostyla</taxon>
        <taxon>Oxymonadida</taxon>
        <taxon>Streblomastigidae</taxon>
        <taxon>Streblomastix</taxon>
    </lineage>
</organism>
<dbReference type="EMBL" id="SNRW01006299">
    <property type="protein sequence ID" value="KAA6383335.1"/>
    <property type="molecule type" value="Genomic_DNA"/>
</dbReference>
<feature type="transmembrane region" description="Helical" evidence="1">
    <location>
        <begin position="106"/>
        <end position="130"/>
    </location>
</feature>
<evidence type="ECO:0000313" key="3">
    <source>
        <dbReference type="Proteomes" id="UP000324800"/>
    </source>
</evidence>
<keyword evidence="1" id="KW-1133">Transmembrane helix</keyword>